<evidence type="ECO:0000313" key="11">
    <source>
        <dbReference type="Proteomes" id="UP001163823"/>
    </source>
</evidence>
<protein>
    <recommendedName>
        <fullName evidence="9">Defensin-like protein</fullName>
    </recommendedName>
</protein>
<sequence length="82" mass="8936">MAKLVFLIPHSLFLVLVAVGMIVQTAKGDKVCTEAMGLCQKDCDARCKAKHIDGDGTCDYTNIPALCSCNYFCDYAKPTLKD</sequence>
<dbReference type="InterPro" id="IPR039641">
    <property type="entry name" value="LCR"/>
</dbReference>
<accession>A0AAD7KNE3</accession>
<dbReference type="KEGG" id="qsa:O6P43_032653"/>
<evidence type="ECO:0000256" key="6">
    <source>
        <dbReference type="ARBA" id="ARBA00022729"/>
    </source>
</evidence>
<keyword evidence="4 9" id="KW-0929">Antimicrobial</keyword>
<keyword evidence="5 9" id="KW-0295">Fungicide</keyword>
<keyword evidence="8" id="KW-1015">Disulfide bond</keyword>
<keyword evidence="6 9" id="KW-0732">Signal</keyword>
<dbReference type="EMBL" id="JARAOO010000014">
    <property type="protein sequence ID" value="KAJ7943055.1"/>
    <property type="molecule type" value="Genomic_DNA"/>
</dbReference>
<evidence type="ECO:0000256" key="9">
    <source>
        <dbReference type="RuleBase" id="RU367109"/>
    </source>
</evidence>
<dbReference type="AlphaFoldDB" id="A0AAD7KNE3"/>
<keyword evidence="7 9" id="KW-0611">Plant defense</keyword>
<evidence type="ECO:0000256" key="4">
    <source>
        <dbReference type="ARBA" id="ARBA00022529"/>
    </source>
</evidence>
<dbReference type="PANTHER" id="PTHR36788">
    <property type="entry name" value="DEFENSIN-LIKE PROTEIN 183"/>
    <property type="match status" value="1"/>
</dbReference>
<reference evidence="10" key="1">
    <citation type="journal article" date="2023" name="Science">
        <title>Elucidation of the pathway for biosynthesis of saponin adjuvants from the soapbark tree.</title>
        <authorList>
            <person name="Reed J."/>
            <person name="Orme A."/>
            <person name="El-Demerdash A."/>
            <person name="Owen C."/>
            <person name="Martin L.B.B."/>
            <person name="Misra R.C."/>
            <person name="Kikuchi S."/>
            <person name="Rejzek M."/>
            <person name="Martin A.C."/>
            <person name="Harkess A."/>
            <person name="Leebens-Mack J."/>
            <person name="Louveau T."/>
            <person name="Stephenson M.J."/>
            <person name="Osbourn A."/>
        </authorList>
    </citation>
    <scope>NUCLEOTIDE SEQUENCE</scope>
    <source>
        <strain evidence="10">S10</strain>
    </source>
</reference>
<comment type="similarity">
    <text evidence="2 9">Belongs to the DEFL family.</text>
</comment>
<evidence type="ECO:0000256" key="2">
    <source>
        <dbReference type="ARBA" id="ARBA00006722"/>
    </source>
</evidence>
<dbReference type="Proteomes" id="UP001163823">
    <property type="component" value="Chromosome 14"/>
</dbReference>
<keyword evidence="11" id="KW-1185">Reference proteome</keyword>
<organism evidence="10 11">
    <name type="scientific">Quillaja saponaria</name>
    <name type="common">Soap bark tree</name>
    <dbReference type="NCBI Taxonomy" id="32244"/>
    <lineage>
        <taxon>Eukaryota</taxon>
        <taxon>Viridiplantae</taxon>
        <taxon>Streptophyta</taxon>
        <taxon>Embryophyta</taxon>
        <taxon>Tracheophyta</taxon>
        <taxon>Spermatophyta</taxon>
        <taxon>Magnoliopsida</taxon>
        <taxon>eudicotyledons</taxon>
        <taxon>Gunneridae</taxon>
        <taxon>Pentapetalae</taxon>
        <taxon>rosids</taxon>
        <taxon>fabids</taxon>
        <taxon>Fabales</taxon>
        <taxon>Quillajaceae</taxon>
        <taxon>Quillaja</taxon>
    </lineage>
</organism>
<dbReference type="PANTHER" id="PTHR36788:SF2">
    <property type="entry name" value="DEFENSIN-LIKE PROTEIN 183"/>
    <property type="match status" value="1"/>
</dbReference>
<dbReference type="GO" id="GO:0031640">
    <property type="term" value="P:killing of cells of another organism"/>
    <property type="evidence" value="ECO:0007669"/>
    <property type="project" value="UniProtKB-UniRule"/>
</dbReference>
<evidence type="ECO:0000256" key="5">
    <source>
        <dbReference type="ARBA" id="ARBA00022577"/>
    </source>
</evidence>
<name>A0AAD7KNE3_QUISA</name>
<feature type="signal peptide" evidence="9">
    <location>
        <begin position="1"/>
        <end position="28"/>
    </location>
</feature>
<gene>
    <name evidence="10" type="ORF">O6P43_032653</name>
</gene>
<evidence type="ECO:0000256" key="1">
    <source>
        <dbReference type="ARBA" id="ARBA00004613"/>
    </source>
</evidence>
<dbReference type="GO" id="GO:0050832">
    <property type="term" value="P:defense response to fungus"/>
    <property type="evidence" value="ECO:0007669"/>
    <property type="project" value="UniProtKB-UniRule"/>
</dbReference>
<evidence type="ECO:0000256" key="7">
    <source>
        <dbReference type="ARBA" id="ARBA00022821"/>
    </source>
</evidence>
<evidence type="ECO:0000313" key="10">
    <source>
        <dbReference type="EMBL" id="KAJ7943055.1"/>
    </source>
</evidence>
<comment type="subcellular location">
    <subcellularLocation>
        <location evidence="1 9">Secreted</location>
    </subcellularLocation>
</comment>
<keyword evidence="3 9" id="KW-0964">Secreted</keyword>
<proteinExistence type="inferred from homology"/>
<feature type="chain" id="PRO_5041770337" description="Defensin-like protein" evidence="9">
    <location>
        <begin position="29"/>
        <end position="82"/>
    </location>
</feature>
<evidence type="ECO:0000256" key="3">
    <source>
        <dbReference type="ARBA" id="ARBA00022525"/>
    </source>
</evidence>
<evidence type="ECO:0000256" key="8">
    <source>
        <dbReference type="ARBA" id="ARBA00023157"/>
    </source>
</evidence>
<dbReference type="GO" id="GO:0005576">
    <property type="term" value="C:extracellular region"/>
    <property type="evidence" value="ECO:0007669"/>
    <property type="project" value="UniProtKB-SubCell"/>
</dbReference>
<comment type="caution">
    <text evidence="10">The sequence shown here is derived from an EMBL/GenBank/DDBJ whole genome shotgun (WGS) entry which is preliminary data.</text>
</comment>